<reference evidence="2" key="1">
    <citation type="journal article" date="2019" name="bioRxiv">
        <title>The Genome of the Zebra Mussel, Dreissena polymorpha: A Resource for Invasive Species Research.</title>
        <authorList>
            <person name="McCartney M.A."/>
            <person name="Auch B."/>
            <person name="Kono T."/>
            <person name="Mallez S."/>
            <person name="Zhang Y."/>
            <person name="Obille A."/>
            <person name="Becker A."/>
            <person name="Abrahante J.E."/>
            <person name="Garbe J."/>
            <person name="Badalamenti J.P."/>
            <person name="Herman A."/>
            <person name="Mangelson H."/>
            <person name="Liachko I."/>
            <person name="Sullivan S."/>
            <person name="Sone E.D."/>
            <person name="Koren S."/>
            <person name="Silverstein K.A.T."/>
            <person name="Beckman K.B."/>
            <person name="Gohl D.M."/>
        </authorList>
    </citation>
    <scope>NUCLEOTIDE SEQUENCE</scope>
    <source>
        <strain evidence="2">Duluth1</strain>
        <tissue evidence="2">Whole animal</tissue>
    </source>
</reference>
<dbReference type="EMBL" id="JAIWYP010000009">
    <property type="protein sequence ID" value="KAH3769655.1"/>
    <property type="molecule type" value="Genomic_DNA"/>
</dbReference>
<dbReference type="AlphaFoldDB" id="A0A9D4IDA7"/>
<reference evidence="2" key="2">
    <citation type="submission" date="2020-11" db="EMBL/GenBank/DDBJ databases">
        <authorList>
            <person name="McCartney M.A."/>
            <person name="Auch B."/>
            <person name="Kono T."/>
            <person name="Mallez S."/>
            <person name="Becker A."/>
            <person name="Gohl D.M."/>
            <person name="Silverstein K.A.T."/>
            <person name="Koren S."/>
            <person name="Bechman K.B."/>
            <person name="Herman A."/>
            <person name="Abrahante J.E."/>
            <person name="Garbe J."/>
        </authorList>
    </citation>
    <scope>NUCLEOTIDE SEQUENCE</scope>
    <source>
        <strain evidence="2">Duluth1</strain>
        <tissue evidence="2">Whole animal</tissue>
    </source>
</reference>
<organism evidence="2 3">
    <name type="scientific">Dreissena polymorpha</name>
    <name type="common">Zebra mussel</name>
    <name type="synonym">Mytilus polymorpha</name>
    <dbReference type="NCBI Taxonomy" id="45954"/>
    <lineage>
        <taxon>Eukaryota</taxon>
        <taxon>Metazoa</taxon>
        <taxon>Spiralia</taxon>
        <taxon>Lophotrochozoa</taxon>
        <taxon>Mollusca</taxon>
        <taxon>Bivalvia</taxon>
        <taxon>Autobranchia</taxon>
        <taxon>Heteroconchia</taxon>
        <taxon>Euheterodonta</taxon>
        <taxon>Imparidentia</taxon>
        <taxon>Neoheterodontei</taxon>
        <taxon>Myida</taxon>
        <taxon>Dreissenoidea</taxon>
        <taxon>Dreissenidae</taxon>
        <taxon>Dreissena</taxon>
    </lineage>
</organism>
<sequence length="63" mass="6785">MRIHPASINSKFSRGKTSKPPLKGGGQPLPHLAPSQLRCSITIVDGKIRIPLFKPLATGLIRS</sequence>
<protein>
    <submittedName>
        <fullName evidence="2">Uncharacterized protein</fullName>
    </submittedName>
</protein>
<accession>A0A9D4IDA7</accession>
<comment type="caution">
    <text evidence="2">The sequence shown here is derived from an EMBL/GenBank/DDBJ whole genome shotgun (WGS) entry which is preliminary data.</text>
</comment>
<name>A0A9D4IDA7_DREPO</name>
<proteinExistence type="predicted"/>
<feature type="region of interest" description="Disordered" evidence="1">
    <location>
        <begin position="1"/>
        <end position="33"/>
    </location>
</feature>
<dbReference type="Proteomes" id="UP000828390">
    <property type="component" value="Unassembled WGS sequence"/>
</dbReference>
<evidence type="ECO:0000313" key="2">
    <source>
        <dbReference type="EMBL" id="KAH3769655.1"/>
    </source>
</evidence>
<evidence type="ECO:0000313" key="3">
    <source>
        <dbReference type="Proteomes" id="UP000828390"/>
    </source>
</evidence>
<keyword evidence="3" id="KW-1185">Reference proteome</keyword>
<gene>
    <name evidence="2" type="ORF">DPMN_170929</name>
</gene>
<evidence type="ECO:0000256" key="1">
    <source>
        <dbReference type="SAM" id="MobiDB-lite"/>
    </source>
</evidence>